<dbReference type="Proteomes" id="UP001174909">
    <property type="component" value="Unassembled WGS sequence"/>
</dbReference>
<evidence type="ECO:0000256" key="4">
    <source>
        <dbReference type="ARBA" id="ARBA00022490"/>
    </source>
</evidence>
<evidence type="ECO:0000313" key="11">
    <source>
        <dbReference type="Proteomes" id="UP001174909"/>
    </source>
</evidence>
<evidence type="ECO:0000313" key="10">
    <source>
        <dbReference type="EMBL" id="CAI8045057.1"/>
    </source>
</evidence>
<keyword evidence="6" id="KW-0677">Repeat</keyword>
<feature type="domain" description="Ubiquitin-like" evidence="9">
    <location>
        <begin position="1"/>
        <end position="75"/>
    </location>
</feature>
<dbReference type="FunFam" id="3.10.20.90:FF:000160">
    <property type="entry name" value="Polyubiquitin-C"/>
    <property type="match status" value="1"/>
</dbReference>
<dbReference type="GO" id="GO:0005737">
    <property type="term" value="C:cytoplasm"/>
    <property type="evidence" value="ECO:0007669"/>
    <property type="project" value="UniProtKB-SubCell"/>
</dbReference>
<feature type="domain" description="Ubiquitin-like" evidence="9">
    <location>
        <begin position="76"/>
        <end position="151"/>
    </location>
</feature>
<keyword evidence="7" id="KW-0832">Ubl conjugation</keyword>
<dbReference type="SMART" id="SM00213">
    <property type="entry name" value="UBQ"/>
    <property type="match status" value="2"/>
</dbReference>
<evidence type="ECO:0000256" key="8">
    <source>
        <dbReference type="ARBA" id="ARBA00023242"/>
    </source>
</evidence>
<evidence type="ECO:0000256" key="1">
    <source>
        <dbReference type="ARBA" id="ARBA00004123"/>
    </source>
</evidence>
<organism evidence="10 11">
    <name type="scientific">Geodia barretti</name>
    <name type="common">Barrett's horny sponge</name>
    <dbReference type="NCBI Taxonomy" id="519541"/>
    <lineage>
        <taxon>Eukaryota</taxon>
        <taxon>Metazoa</taxon>
        <taxon>Porifera</taxon>
        <taxon>Demospongiae</taxon>
        <taxon>Heteroscleromorpha</taxon>
        <taxon>Tetractinellida</taxon>
        <taxon>Astrophorina</taxon>
        <taxon>Geodiidae</taxon>
        <taxon>Geodia</taxon>
    </lineage>
</organism>
<dbReference type="FunFam" id="3.10.20.90:FF:000469">
    <property type="entry name" value="Polyubiquitin-C"/>
    <property type="match status" value="1"/>
</dbReference>
<dbReference type="PANTHER" id="PTHR10666">
    <property type="entry name" value="UBIQUITIN"/>
    <property type="match status" value="1"/>
</dbReference>
<feature type="non-terminal residue" evidence="10">
    <location>
        <position position="180"/>
    </location>
</feature>
<dbReference type="InterPro" id="IPR000626">
    <property type="entry name" value="Ubiquitin-like_dom"/>
</dbReference>
<dbReference type="AlphaFoldDB" id="A0AA35XBS9"/>
<dbReference type="GO" id="GO:0005634">
    <property type="term" value="C:nucleus"/>
    <property type="evidence" value="ECO:0007669"/>
    <property type="project" value="UniProtKB-SubCell"/>
</dbReference>
<gene>
    <name evidence="10" type="ORF">GBAR_LOCUS24941</name>
</gene>
<keyword evidence="8" id="KW-0539">Nucleus</keyword>
<keyword evidence="4" id="KW-0963">Cytoplasm</keyword>
<dbReference type="InterPro" id="IPR029071">
    <property type="entry name" value="Ubiquitin-like_domsf"/>
</dbReference>
<accession>A0AA35XBS9</accession>
<comment type="caution">
    <text evidence="10">The sequence shown here is derived from an EMBL/GenBank/DDBJ whole genome shotgun (WGS) entry which is preliminary data.</text>
</comment>
<evidence type="ECO:0000256" key="6">
    <source>
        <dbReference type="ARBA" id="ARBA00022737"/>
    </source>
</evidence>
<sequence length="180" mass="20393">MGVFLDTPSSTMALEVEANDAVETVKNKIQRKFGIPQRQQQLVLKADSWEDGQTLSDCGVQHEDTLQLVWQVERGMGIFVRTLTNKTFDLEVEASDTIGNVKAKIRYQKGMPPDQQRLIFAGKEMKDEQTLSDSNIQHESTLHLVLRRIEGYQIYVKTPTGKTITLKVEAIDTIENVKTK</sequence>
<name>A0AA35XBS9_GEOBA</name>
<dbReference type="InterPro" id="IPR019956">
    <property type="entry name" value="Ubiquitin_dom"/>
</dbReference>
<dbReference type="Pfam" id="PF00240">
    <property type="entry name" value="ubiquitin"/>
    <property type="match status" value="2"/>
</dbReference>
<reference evidence="10" key="1">
    <citation type="submission" date="2023-03" db="EMBL/GenBank/DDBJ databases">
        <authorList>
            <person name="Steffen K."/>
            <person name="Cardenas P."/>
        </authorList>
    </citation>
    <scope>NUCLEOTIDE SEQUENCE</scope>
</reference>
<keyword evidence="5" id="KW-1017">Isopeptide bond</keyword>
<keyword evidence="11" id="KW-1185">Reference proteome</keyword>
<dbReference type="InterPro" id="IPR050158">
    <property type="entry name" value="Ubiquitin_ubiquitin-like"/>
</dbReference>
<dbReference type="PRINTS" id="PR00348">
    <property type="entry name" value="UBIQUITIN"/>
</dbReference>
<evidence type="ECO:0000256" key="2">
    <source>
        <dbReference type="ARBA" id="ARBA00004496"/>
    </source>
</evidence>
<evidence type="ECO:0000256" key="7">
    <source>
        <dbReference type="ARBA" id="ARBA00022843"/>
    </source>
</evidence>
<dbReference type="EMBL" id="CASHTH010003444">
    <property type="protein sequence ID" value="CAI8045057.1"/>
    <property type="molecule type" value="Genomic_DNA"/>
</dbReference>
<protein>
    <submittedName>
        <fullName evidence="10">Polyubiquitin</fullName>
    </submittedName>
</protein>
<dbReference type="Gene3D" id="3.10.20.90">
    <property type="entry name" value="Phosphatidylinositol 3-kinase Catalytic Subunit, Chain A, domain 1"/>
    <property type="match status" value="3"/>
</dbReference>
<comment type="subcellular location">
    <subcellularLocation>
        <location evidence="2">Cytoplasm</location>
    </subcellularLocation>
    <subcellularLocation>
        <location evidence="1">Nucleus</location>
    </subcellularLocation>
</comment>
<comment type="similarity">
    <text evidence="3">Belongs to the ubiquitin family.</text>
</comment>
<evidence type="ECO:0000256" key="3">
    <source>
        <dbReference type="ARBA" id="ARBA00008430"/>
    </source>
</evidence>
<dbReference type="SUPFAM" id="SSF54236">
    <property type="entry name" value="Ubiquitin-like"/>
    <property type="match status" value="3"/>
</dbReference>
<dbReference type="PROSITE" id="PS50053">
    <property type="entry name" value="UBIQUITIN_2"/>
    <property type="match status" value="2"/>
</dbReference>
<proteinExistence type="inferred from homology"/>
<evidence type="ECO:0000256" key="5">
    <source>
        <dbReference type="ARBA" id="ARBA00022499"/>
    </source>
</evidence>
<evidence type="ECO:0000259" key="9">
    <source>
        <dbReference type="PROSITE" id="PS50053"/>
    </source>
</evidence>